<dbReference type="Pfam" id="PF03105">
    <property type="entry name" value="SPX"/>
    <property type="match status" value="2"/>
</dbReference>
<dbReference type="GO" id="GO:0006797">
    <property type="term" value="P:polyphosphate metabolic process"/>
    <property type="evidence" value="ECO:0007669"/>
    <property type="project" value="TreeGrafter"/>
</dbReference>
<feature type="transmembrane region" description="Helical" evidence="7">
    <location>
        <begin position="563"/>
        <end position="585"/>
    </location>
</feature>
<dbReference type="PANTHER" id="PTHR10283:SF92">
    <property type="entry name" value="LOW-AFFINITY PHOSPHATE TRANSPORTER PHO91"/>
    <property type="match status" value="1"/>
</dbReference>
<dbReference type="CDD" id="cd01115">
    <property type="entry name" value="SLC13_permease"/>
    <property type="match status" value="1"/>
</dbReference>
<evidence type="ECO:0000313" key="9">
    <source>
        <dbReference type="EMBL" id="KAK0321592.1"/>
    </source>
</evidence>
<keyword evidence="4 7" id="KW-1133">Transmembrane helix</keyword>
<keyword evidence="2" id="KW-0813">Transport</keyword>
<feature type="transmembrane region" description="Helical" evidence="7">
    <location>
        <begin position="914"/>
        <end position="947"/>
    </location>
</feature>
<feature type="transmembrane region" description="Helical" evidence="7">
    <location>
        <begin position="876"/>
        <end position="894"/>
    </location>
</feature>
<protein>
    <submittedName>
        <fullName evidence="9">Low-affinity phosphate transporter</fullName>
    </submittedName>
</protein>
<feature type="transmembrane region" description="Helical" evidence="7">
    <location>
        <begin position="597"/>
        <end position="628"/>
    </location>
</feature>
<feature type="transmembrane region" description="Helical" evidence="7">
    <location>
        <begin position="959"/>
        <end position="976"/>
    </location>
</feature>
<feature type="region of interest" description="Disordered" evidence="6">
    <location>
        <begin position="1"/>
        <end position="33"/>
    </location>
</feature>
<feature type="transmembrane region" description="Helical" evidence="7">
    <location>
        <begin position="649"/>
        <end position="675"/>
    </location>
</feature>
<dbReference type="AlphaFoldDB" id="A0AAN6J9K7"/>
<comment type="subcellular location">
    <subcellularLocation>
        <location evidence="1">Membrane</location>
        <topology evidence="1">Multi-pass membrane protein</topology>
    </subcellularLocation>
</comment>
<evidence type="ECO:0000256" key="7">
    <source>
        <dbReference type="SAM" id="Phobius"/>
    </source>
</evidence>
<dbReference type="CDD" id="cd14478">
    <property type="entry name" value="SPX_PHO87_PHO90_like"/>
    <property type="match status" value="1"/>
</dbReference>
<dbReference type="GO" id="GO:0005886">
    <property type="term" value="C:plasma membrane"/>
    <property type="evidence" value="ECO:0007669"/>
    <property type="project" value="TreeGrafter"/>
</dbReference>
<feature type="transmembrane region" description="Helical" evidence="7">
    <location>
        <begin position="847"/>
        <end position="869"/>
    </location>
</feature>
<proteinExistence type="predicted"/>
<feature type="compositionally biased region" description="Basic and acidic residues" evidence="6">
    <location>
        <begin position="337"/>
        <end position="348"/>
    </location>
</feature>
<feature type="transmembrane region" description="Helical" evidence="7">
    <location>
        <begin position="740"/>
        <end position="758"/>
    </location>
</feature>
<sequence length="1032" mass="114156">MAYGDEGQRTDGREDGESKSLPSVPLRRLDSRGTSCRVAAHIEHEDASKTGQAPSVVHHLLYSYSPRNDRCGSQQPPPKATLERTQTRWASRRQPRLSKHHHIIDIELQSLPPLALDGTSSALPSPDLPGFVLKRRAKLYSLLEADMKFSHSIQFNAVPDWSSRYISYSNLKKLIYQLEKQLNQANGASAGRKHDDAESSPLLSQSTSWSDNPDQVFAKKLEEELEKVCSFFQLKELEIYGEVDAILKDVEEFEAEHAAGEREGEGHGVRRQSLWARARQQSIFKNFQLPQPRRRRSSTMGTQRTNDSRPRDTEDIQEGEESEEEDAGEGTALTKGHAPDLRTGKWESGKNLGGSTAQHDRRTSVDQNSSAEVRRRPSMVFNDFGDDALQALYDEGITLKKRIVNLYVDVSELRSFVQLNEKGFSKVLKKYDKVLDRNLKSSWIDAHVKPAIIFQSSTMEHMSEHLSRLEQGYASIVTSGDVEAARRALRLHLREHVVWERNTVWREMIGIERKAQAANLGIRQTMLGQDTDPKKARLQGDEEDGHTTKEVQTLVGRYRCPKFLLSGTFWVLVACCAIFAVLLGVRFMDAPEQQNCLALIVFVSSLWATEAIPLFVTSLLVPFLVVILRVVRQDEKPHARLESKAAATYIFAAMWTPVIMLLLGGFTIAAALSKYNIAKMMATFVLSKAGTKPRTVLLTAMGVAMFASMWISNVAAPVLCFSIIQPILRNLPSDSDMSKALILGIALASNMGGAASPIASPQNLIALQNMEPQPGWGIWFFIALPVCIITILLIWLLLLVTFRPGRNTTIIPIRPMKDKFTGIQWFISFVTLATIVLWCVSHQLEGVFGDMGVIAIIPIALFFGTGILTKEDFNNFLWTIIILAAGGLALGKAVNSSGLLTTIAVGITQRVQGLSLYAVTCVFCALIAVVATFISHTVAALIILPLVREVGLGMAEPHPNLLVMASVLMASAAMGLPTSGFPNMTAIMMEDPQTGRRYLQVRHFLTRGVPSSIMAFGVVVSVGYGCMIAVGF</sequence>
<evidence type="ECO:0000259" key="8">
    <source>
        <dbReference type="PROSITE" id="PS51382"/>
    </source>
</evidence>
<organism evidence="9 10">
    <name type="scientific">Friedmanniomyces endolithicus</name>
    <dbReference type="NCBI Taxonomy" id="329885"/>
    <lineage>
        <taxon>Eukaryota</taxon>
        <taxon>Fungi</taxon>
        <taxon>Dikarya</taxon>
        <taxon>Ascomycota</taxon>
        <taxon>Pezizomycotina</taxon>
        <taxon>Dothideomycetes</taxon>
        <taxon>Dothideomycetidae</taxon>
        <taxon>Mycosphaerellales</taxon>
        <taxon>Teratosphaeriaceae</taxon>
        <taxon>Friedmanniomyces</taxon>
    </lineage>
</organism>
<evidence type="ECO:0000256" key="3">
    <source>
        <dbReference type="ARBA" id="ARBA00022692"/>
    </source>
</evidence>
<dbReference type="InterPro" id="IPR004331">
    <property type="entry name" value="SPX_dom"/>
</dbReference>
<evidence type="ECO:0000256" key="6">
    <source>
        <dbReference type="SAM" id="MobiDB-lite"/>
    </source>
</evidence>
<feature type="transmembrane region" description="Helical" evidence="7">
    <location>
        <begin position="823"/>
        <end position="841"/>
    </location>
</feature>
<evidence type="ECO:0000313" key="10">
    <source>
        <dbReference type="Proteomes" id="UP001168146"/>
    </source>
</evidence>
<evidence type="ECO:0000256" key="4">
    <source>
        <dbReference type="ARBA" id="ARBA00022989"/>
    </source>
</evidence>
<feature type="region of interest" description="Disordered" evidence="6">
    <location>
        <begin position="186"/>
        <end position="210"/>
    </location>
</feature>
<gene>
    <name evidence="9" type="primary">PHO91_2</name>
    <name evidence="9" type="ORF">LTR82_007560</name>
</gene>
<feature type="transmembrane region" description="Helical" evidence="7">
    <location>
        <begin position="1013"/>
        <end position="1031"/>
    </location>
</feature>
<evidence type="ECO:0000256" key="5">
    <source>
        <dbReference type="ARBA" id="ARBA00023136"/>
    </source>
</evidence>
<feature type="domain" description="SPX" evidence="8">
    <location>
        <begin position="147"/>
        <end position="445"/>
    </location>
</feature>
<comment type="caution">
    <text evidence="9">The sequence shown here is derived from an EMBL/GenBank/DDBJ whole genome shotgun (WGS) entry which is preliminary data.</text>
</comment>
<dbReference type="Proteomes" id="UP001168146">
    <property type="component" value="Unassembled WGS sequence"/>
</dbReference>
<name>A0AAN6J9K7_9PEZI</name>
<reference evidence="9" key="1">
    <citation type="submission" date="2021-12" db="EMBL/GenBank/DDBJ databases">
        <title>Black yeast isolated from Biological Soil Crust.</title>
        <authorList>
            <person name="Kurbessoian T."/>
        </authorList>
    </citation>
    <scope>NUCLEOTIDE SEQUENCE</scope>
    <source>
        <strain evidence="9">CCFEE 5208</strain>
    </source>
</reference>
<keyword evidence="3 7" id="KW-0812">Transmembrane</keyword>
<dbReference type="Pfam" id="PF03600">
    <property type="entry name" value="CitMHS"/>
    <property type="match status" value="1"/>
</dbReference>
<keyword evidence="5 7" id="KW-0472">Membrane</keyword>
<feature type="compositionally biased region" description="Low complexity" evidence="6">
    <location>
        <begin position="199"/>
        <end position="210"/>
    </location>
</feature>
<feature type="region of interest" description="Disordered" evidence="6">
    <location>
        <begin position="285"/>
        <end position="373"/>
    </location>
</feature>
<dbReference type="GO" id="GO:0005315">
    <property type="term" value="F:phosphate transmembrane transporter activity"/>
    <property type="evidence" value="ECO:0007669"/>
    <property type="project" value="TreeGrafter"/>
</dbReference>
<dbReference type="InterPro" id="IPR004680">
    <property type="entry name" value="Cit_transptr-like_dom"/>
</dbReference>
<accession>A0AAN6J9K7</accession>
<dbReference type="EMBL" id="JASUXU010000020">
    <property type="protein sequence ID" value="KAK0321592.1"/>
    <property type="molecule type" value="Genomic_DNA"/>
</dbReference>
<evidence type="ECO:0000256" key="2">
    <source>
        <dbReference type="ARBA" id="ARBA00022448"/>
    </source>
</evidence>
<feature type="transmembrane region" description="Helical" evidence="7">
    <location>
        <begin position="778"/>
        <end position="802"/>
    </location>
</feature>
<evidence type="ECO:0000256" key="1">
    <source>
        <dbReference type="ARBA" id="ARBA00004141"/>
    </source>
</evidence>
<dbReference type="GO" id="GO:0006817">
    <property type="term" value="P:phosphate ion transport"/>
    <property type="evidence" value="ECO:0007669"/>
    <property type="project" value="TreeGrafter"/>
</dbReference>
<feature type="compositionally biased region" description="Acidic residues" evidence="6">
    <location>
        <begin position="315"/>
        <end position="328"/>
    </location>
</feature>
<dbReference type="PANTHER" id="PTHR10283">
    <property type="entry name" value="SOLUTE CARRIER FAMILY 13 MEMBER"/>
    <property type="match status" value="1"/>
</dbReference>
<dbReference type="PROSITE" id="PS51382">
    <property type="entry name" value="SPX"/>
    <property type="match status" value="1"/>
</dbReference>
<feature type="transmembrane region" description="Helical" evidence="7">
    <location>
        <begin position="695"/>
        <end position="728"/>
    </location>
</feature>
<feature type="compositionally biased region" description="Basic and acidic residues" evidence="6">
    <location>
        <begin position="1"/>
        <end position="18"/>
    </location>
</feature>